<keyword evidence="2" id="KW-1185">Reference proteome</keyword>
<dbReference type="GeneID" id="80911484"/>
<dbReference type="EMBL" id="JAPEUX010000006">
    <property type="protein sequence ID" value="KAJ4349340.1"/>
    <property type="molecule type" value="Genomic_DNA"/>
</dbReference>
<accession>A0A9W9C7D0</accession>
<evidence type="ECO:0000313" key="2">
    <source>
        <dbReference type="Proteomes" id="UP001140513"/>
    </source>
</evidence>
<dbReference type="Proteomes" id="UP001140513">
    <property type="component" value="Unassembled WGS sequence"/>
</dbReference>
<dbReference type="RefSeq" id="XP_056068270.1">
    <property type="nucleotide sequence ID" value="XM_056216714.1"/>
</dbReference>
<organism evidence="1 2">
    <name type="scientific">Didymosphaeria variabile</name>
    <dbReference type="NCBI Taxonomy" id="1932322"/>
    <lineage>
        <taxon>Eukaryota</taxon>
        <taxon>Fungi</taxon>
        <taxon>Dikarya</taxon>
        <taxon>Ascomycota</taxon>
        <taxon>Pezizomycotina</taxon>
        <taxon>Dothideomycetes</taxon>
        <taxon>Pleosporomycetidae</taxon>
        <taxon>Pleosporales</taxon>
        <taxon>Massarineae</taxon>
        <taxon>Didymosphaeriaceae</taxon>
        <taxon>Didymosphaeria</taxon>
    </lineage>
</organism>
<gene>
    <name evidence="1" type="ORF">N0V89_007954</name>
</gene>
<dbReference type="OrthoDB" id="3885040at2759"/>
<sequence length="137" mass="15299">MEATKSPKSIIGYPAGLLPIGGDVTVEIVDPPCPLQPITDAQYVDSKTMSRGPGMHTKYLPYIYSAVNGKLVTGGSYAFDTFGNARDYARWATEDFEVGEEGKKIKIWDQPMFESHRSWVWQVLGRILSQSRKPMRA</sequence>
<comment type="caution">
    <text evidence="1">The sequence shown here is derived from an EMBL/GenBank/DDBJ whole genome shotgun (WGS) entry which is preliminary data.</text>
</comment>
<evidence type="ECO:0000313" key="1">
    <source>
        <dbReference type="EMBL" id="KAJ4349340.1"/>
    </source>
</evidence>
<protein>
    <submittedName>
        <fullName evidence="1">Uncharacterized protein</fullName>
    </submittedName>
</protein>
<reference evidence="1" key="1">
    <citation type="submission" date="2022-10" db="EMBL/GenBank/DDBJ databases">
        <title>Tapping the CABI collections for fungal endophytes: first genome assemblies for Collariella, Neodidymelliopsis, Ascochyta clinopodiicola, Didymella pomorum, Didymosphaeria variabile, Neocosmospora piperis and Neocucurbitaria cava.</title>
        <authorList>
            <person name="Hill R."/>
        </authorList>
    </citation>
    <scope>NUCLEOTIDE SEQUENCE</scope>
    <source>
        <strain evidence="1">IMI 356815</strain>
    </source>
</reference>
<dbReference type="AlphaFoldDB" id="A0A9W9C7D0"/>
<name>A0A9W9C7D0_9PLEO</name>
<proteinExistence type="predicted"/>